<evidence type="ECO:0000256" key="1">
    <source>
        <dbReference type="ARBA" id="ARBA00022723"/>
    </source>
</evidence>
<dbReference type="EMBL" id="CP051461">
    <property type="protein sequence ID" value="QJC55253.1"/>
    <property type="molecule type" value="Genomic_DNA"/>
</dbReference>
<dbReference type="PANTHER" id="PTHR36150">
    <property type="entry name" value="DNA GYRASE INHIBITOR YACG"/>
    <property type="match status" value="1"/>
</dbReference>
<evidence type="ECO:0000256" key="3">
    <source>
        <dbReference type="HAMAP-Rule" id="MF_00649"/>
    </source>
</evidence>
<dbReference type="RefSeq" id="WP_168921147.1">
    <property type="nucleotide sequence ID" value="NZ_CP051461.1"/>
</dbReference>
<organism evidence="4 5">
    <name type="scientific">Polaromonas vacuolata</name>
    <dbReference type="NCBI Taxonomy" id="37448"/>
    <lineage>
        <taxon>Bacteria</taxon>
        <taxon>Pseudomonadati</taxon>
        <taxon>Pseudomonadota</taxon>
        <taxon>Betaproteobacteria</taxon>
        <taxon>Burkholderiales</taxon>
        <taxon>Comamonadaceae</taxon>
        <taxon>Polaromonas</taxon>
    </lineage>
</organism>
<accession>A0A6H2H622</accession>
<dbReference type="Pfam" id="PF03884">
    <property type="entry name" value="YacG"/>
    <property type="match status" value="1"/>
</dbReference>
<evidence type="ECO:0000313" key="5">
    <source>
        <dbReference type="Proteomes" id="UP000502041"/>
    </source>
</evidence>
<comment type="similarity">
    <text evidence="3">Belongs to the DNA gyrase inhibitor YacG family.</text>
</comment>
<dbReference type="SUPFAM" id="SSF57716">
    <property type="entry name" value="Glucocorticoid receptor-like (DNA-binding domain)"/>
    <property type="match status" value="1"/>
</dbReference>
<dbReference type="AlphaFoldDB" id="A0A6H2H622"/>
<reference evidence="4 5" key="1">
    <citation type="submission" date="2020-04" db="EMBL/GenBank/DDBJ databases">
        <title>Complete genome of a Psychrophilic, Marine, Gas Vacuolate Bacterium Polaromonas vacuolata KCTC 22033T.</title>
        <authorList>
            <person name="Hwang K."/>
            <person name="Kim K.M."/>
        </authorList>
    </citation>
    <scope>NUCLEOTIDE SEQUENCE [LARGE SCALE GENOMIC DNA]</scope>
    <source>
        <strain evidence="4 5">KCTC 22033</strain>
    </source>
</reference>
<comment type="function">
    <text evidence="3">Inhibits all the catalytic activities of DNA gyrase by preventing its interaction with DNA. Acts by binding directly to the C-terminal domain of GyrB, which probably disrupts DNA binding by the gyrase.</text>
</comment>
<dbReference type="Proteomes" id="UP000502041">
    <property type="component" value="Chromosome"/>
</dbReference>
<proteinExistence type="inferred from homology"/>
<feature type="binding site" evidence="3">
    <location>
        <position position="12"/>
    </location>
    <ligand>
        <name>Zn(2+)</name>
        <dbReference type="ChEBI" id="CHEBI:29105"/>
    </ligand>
</feature>
<keyword evidence="5" id="KW-1185">Reference proteome</keyword>
<gene>
    <name evidence="3 4" type="primary">yacG</name>
    <name evidence="4" type="ORF">HC248_00531</name>
</gene>
<dbReference type="GO" id="GO:0008270">
    <property type="term" value="F:zinc ion binding"/>
    <property type="evidence" value="ECO:0007669"/>
    <property type="project" value="UniProtKB-UniRule"/>
</dbReference>
<dbReference type="GO" id="GO:0006355">
    <property type="term" value="P:regulation of DNA-templated transcription"/>
    <property type="evidence" value="ECO:0007669"/>
    <property type="project" value="InterPro"/>
</dbReference>
<feature type="binding site" evidence="3">
    <location>
        <position position="35"/>
    </location>
    <ligand>
        <name>Zn(2+)</name>
        <dbReference type="ChEBI" id="CHEBI:29105"/>
    </ligand>
</feature>
<dbReference type="PANTHER" id="PTHR36150:SF1">
    <property type="entry name" value="DNA GYRASE INHIBITOR YACG"/>
    <property type="match status" value="1"/>
</dbReference>
<evidence type="ECO:0000313" key="4">
    <source>
        <dbReference type="EMBL" id="QJC55253.1"/>
    </source>
</evidence>
<name>A0A6H2H622_9BURK</name>
<keyword evidence="2 3" id="KW-0862">Zinc</keyword>
<evidence type="ECO:0000256" key="2">
    <source>
        <dbReference type="ARBA" id="ARBA00022833"/>
    </source>
</evidence>
<comment type="cofactor">
    <cofactor evidence="3">
        <name>Zn(2+)</name>
        <dbReference type="ChEBI" id="CHEBI:29105"/>
    </cofactor>
    <text evidence="3">Binds 1 zinc ion.</text>
</comment>
<keyword evidence="1 3" id="KW-0479">Metal-binding</keyword>
<dbReference type="InterPro" id="IPR005584">
    <property type="entry name" value="DNA_gyrase_inhibitor_YacG"/>
</dbReference>
<feature type="binding site" evidence="3">
    <location>
        <position position="31"/>
    </location>
    <ligand>
        <name>Zn(2+)</name>
        <dbReference type="ChEBI" id="CHEBI:29105"/>
    </ligand>
</feature>
<dbReference type="Gene3D" id="3.30.50.10">
    <property type="entry name" value="Erythroid Transcription Factor GATA-1, subunit A"/>
    <property type="match status" value="1"/>
</dbReference>
<dbReference type="GO" id="GO:0008657">
    <property type="term" value="F:DNA topoisomerase type II (double strand cut, ATP-hydrolyzing) inhibitor activity"/>
    <property type="evidence" value="ECO:0007669"/>
    <property type="project" value="UniProtKB-UniRule"/>
</dbReference>
<sequence>MKPIEHKKIVACPCCKGESIYAPSNLFRPFCSARCKNMDLGAWASESFRLATEPPVDDDGQGESRLQ</sequence>
<dbReference type="KEGG" id="pvac:HC248_00531"/>
<dbReference type="HAMAP" id="MF_00649">
    <property type="entry name" value="DNA_gyrase_inhibitor_YacG"/>
    <property type="match status" value="1"/>
</dbReference>
<protein>
    <recommendedName>
        <fullName evidence="3">DNA gyrase inhibitor YacG</fullName>
    </recommendedName>
</protein>
<feature type="binding site" evidence="3">
    <location>
        <position position="15"/>
    </location>
    <ligand>
        <name>Zn(2+)</name>
        <dbReference type="ChEBI" id="CHEBI:29105"/>
    </ligand>
</feature>
<comment type="subunit">
    <text evidence="3">Interacts with GyrB.</text>
</comment>
<dbReference type="InterPro" id="IPR013088">
    <property type="entry name" value="Znf_NHR/GATA"/>
</dbReference>